<dbReference type="EMBL" id="JABBNI010000031">
    <property type="protein sequence ID" value="NMM64050.1"/>
    <property type="molecule type" value="Genomic_DNA"/>
</dbReference>
<comment type="caution">
    <text evidence="1">The sequence shown here is derived from an EMBL/GenBank/DDBJ whole genome shotgun (WGS) entry which is preliminary data.</text>
</comment>
<reference evidence="1 2" key="1">
    <citation type="submission" date="2020-06" db="EMBL/GenBank/DDBJ databases">
        <title>Complete Genome Sequence of Clostridium muelleri sp. nov. P21T, an Acid-Alcohol Producing Acetogen Isolated from Old Hay.</title>
        <authorList>
            <person name="Duncan K.E."/>
            <person name="Tanner R.S."/>
        </authorList>
    </citation>
    <scope>NUCLEOTIDE SEQUENCE [LARGE SCALE GENOMIC DNA]</scope>
    <source>
        <strain evidence="1 2">P21</strain>
    </source>
</reference>
<gene>
    <name evidence="1" type="ORF">HBE96_15490</name>
</gene>
<evidence type="ECO:0000313" key="1">
    <source>
        <dbReference type="EMBL" id="NMM64050.1"/>
    </source>
</evidence>
<name>A0A7Y0HPB2_9CLOT</name>
<accession>A0A7Y0HPB2</accession>
<evidence type="ECO:0000313" key="2">
    <source>
        <dbReference type="Proteomes" id="UP000537131"/>
    </source>
</evidence>
<dbReference type="Proteomes" id="UP000537131">
    <property type="component" value="Unassembled WGS sequence"/>
</dbReference>
<dbReference type="AlphaFoldDB" id="A0A7Y0HPB2"/>
<keyword evidence="2" id="KW-1185">Reference proteome</keyword>
<protein>
    <submittedName>
        <fullName evidence="1">Uncharacterized protein</fullName>
    </submittedName>
</protein>
<organism evidence="1 2">
    <name type="scientific">Clostridium muellerianum</name>
    <dbReference type="NCBI Taxonomy" id="2716538"/>
    <lineage>
        <taxon>Bacteria</taxon>
        <taxon>Bacillati</taxon>
        <taxon>Bacillota</taxon>
        <taxon>Clostridia</taxon>
        <taxon>Eubacteriales</taxon>
        <taxon>Clostridiaceae</taxon>
        <taxon>Clostridium</taxon>
    </lineage>
</organism>
<proteinExistence type="predicted"/>
<dbReference type="RefSeq" id="WP_169298646.1">
    <property type="nucleotide sequence ID" value="NZ_JABBNI010000031.1"/>
</dbReference>
<sequence>MDLQEKELMNTICKYCINKYQILNNAPILSSFIYQLGKKLDLDIPSIRGVLNVEVNGYKRLFAHCFNVYNGQIVDTSIYQYALINKSIKHLFPLYIVEITPSHIEYSINSEVKYECQFKFKDEYLSKALNEIRTFNNIDLKRFSISDDCKKENIIY</sequence>